<proteinExistence type="predicted"/>
<feature type="transmembrane region" description="Helical" evidence="5">
    <location>
        <begin position="186"/>
        <end position="208"/>
    </location>
</feature>
<feature type="transmembrane region" description="Helical" evidence="5">
    <location>
        <begin position="101"/>
        <end position="119"/>
    </location>
</feature>
<dbReference type="GO" id="GO:0012505">
    <property type="term" value="C:endomembrane system"/>
    <property type="evidence" value="ECO:0007669"/>
    <property type="project" value="UniProtKB-SubCell"/>
</dbReference>
<dbReference type="Pfam" id="PF05090">
    <property type="entry name" value="HTTM"/>
    <property type="match status" value="1"/>
</dbReference>
<feature type="transmembrane region" description="Helical" evidence="5">
    <location>
        <begin position="31"/>
        <end position="51"/>
    </location>
</feature>
<feature type="transmembrane region" description="Helical" evidence="5">
    <location>
        <begin position="263"/>
        <end position="285"/>
    </location>
</feature>
<evidence type="ECO:0000256" key="2">
    <source>
        <dbReference type="ARBA" id="ARBA00022692"/>
    </source>
</evidence>
<organism evidence="7">
    <name type="scientific">hydrothermal vent metagenome</name>
    <dbReference type="NCBI Taxonomy" id="652676"/>
    <lineage>
        <taxon>unclassified sequences</taxon>
        <taxon>metagenomes</taxon>
        <taxon>ecological metagenomes</taxon>
    </lineage>
</organism>
<reference evidence="7" key="1">
    <citation type="submission" date="2018-06" db="EMBL/GenBank/DDBJ databases">
        <authorList>
            <person name="Zhirakovskaya E."/>
        </authorList>
    </citation>
    <scope>NUCLEOTIDE SEQUENCE</scope>
</reference>
<feature type="transmembrane region" description="Helical" evidence="5">
    <location>
        <begin position="228"/>
        <end position="256"/>
    </location>
</feature>
<dbReference type="AlphaFoldDB" id="A0A3B1DRC0"/>
<dbReference type="InterPro" id="IPR053934">
    <property type="entry name" value="HTTM_dom"/>
</dbReference>
<evidence type="ECO:0000259" key="6">
    <source>
        <dbReference type="SMART" id="SM00752"/>
    </source>
</evidence>
<dbReference type="InterPro" id="IPR011020">
    <property type="entry name" value="HTTM-like"/>
</dbReference>
<evidence type="ECO:0000256" key="4">
    <source>
        <dbReference type="ARBA" id="ARBA00023136"/>
    </source>
</evidence>
<dbReference type="PANTHER" id="PTHR39535:SF2">
    <property type="entry name" value="HTTM DOMAIN-CONTAINING PROTEIN"/>
    <property type="match status" value="1"/>
</dbReference>
<dbReference type="SMART" id="SM00752">
    <property type="entry name" value="HTTM"/>
    <property type="match status" value="1"/>
</dbReference>
<evidence type="ECO:0000313" key="7">
    <source>
        <dbReference type="EMBL" id="VAX41421.1"/>
    </source>
</evidence>
<feature type="transmembrane region" description="Helical" evidence="5">
    <location>
        <begin position="131"/>
        <end position="151"/>
    </location>
</feature>
<keyword evidence="3 5" id="KW-1133">Transmembrane helix</keyword>
<dbReference type="PANTHER" id="PTHR39535">
    <property type="entry name" value="SPORULATION-DELAYING PROTEIN SDPB"/>
    <property type="match status" value="1"/>
</dbReference>
<evidence type="ECO:0000256" key="5">
    <source>
        <dbReference type="SAM" id="Phobius"/>
    </source>
</evidence>
<feature type="domain" description="HTTM-like" evidence="6">
    <location>
        <begin position="22"/>
        <end position="301"/>
    </location>
</feature>
<protein>
    <recommendedName>
        <fullName evidence="6">HTTM-like domain-containing protein</fullName>
    </recommendedName>
</protein>
<keyword evidence="4 5" id="KW-0472">Membrane</keyword>
<accession>A0A3B1DRC0</accession>
<dbReference type="InterPro" id="IPR052964">
    <property type="entry name" value="Sporulation_signal_mat"/>
</dbReference>
<name>A0A3B1DRC0_9ZZZZ</name>
<comment type="subcellular location">
    <subcellularLocation>
        <location evidence="1">Endomembrane system</location>
        <topology evidence="1">Multi-pass membrane protein</topology>
    </subcellularLocation>
</comment>
<keyword evidence="2 5" id="KW-0812">Transmembrane</keyword>
<sequence length="513" mass="58829">MLNLRTSPSRRSLSKVYDDFFFKKEKPYGLAIVRIILPLVIFWDLSSRWVRARELFSLDGTPTPIWESYGVYNWLPLFSGGIIVAMMTALMFLLITLAIGWCTRISAIGVTLLFTYLTMTDSVSTMTKCSVIGSHVLFLLSLSHCGIVWSVDAWQKKRKYLAEHPDSRDSYEVPSVYVWQQRLVQLLIGVIYFGAALTKMHTAAFFTGDQMFHWSLTELNHENSLGEYIALVLPMVLVFAAYITIVWEVLFIFLVWGRGWGRFCMISLGLTFHLLTCLLLGLYFFPLTFAVLYCSFLDEKDIRSLSLRFRYWARGNRWAQSIQASLPQWRPRLPQIKSIPQPALFMVTLCVVVLVGIEAEHQLDPYGLRRSEGPYQLVEMNPQEVKRLFTPSQNIRRKDTIHDMSIGTVVVAQYLADPRTTFQQGEKVIVQVKFSPPHPDMAIECDLYDSQHRLVRRNSQVAERGSTRIHYGYYLDGSIEPGDYYFILKSAGEQLHSRKIAITAGNVHSPVAN</sequence>
<gene>
    <name evidence="7" type="ORF">MNBD_PLANCTO02-1831</name>
</gene>
<evidence type="ECO:0000256" key="1">
    <source>
        <dbReference type="ARBA" id="ARBA00004127"/>
    </source>
</evidence>
<evidence type="ECO:0000256" key="3">
    <source>
        <dbReference type="ARBA" id="ARBA00022989"/>
    </source>
</evidence>
<feature type="transmembrane region" description="Helical" evidence="5">
    <location>
        <begin position="71"/>
        <end position="94"/>
    </location>
</feature>
<dbReference type="EMBL" id="UOGL01000542">
    <property type="protein sequence ID" value="VAX41421.1"/>
    <property type="molecule type" value="Genomic_DNA"/>
</dbReference>